<reference evidence="2 3" key="1">
    <citation type="journal article" date="2020" name="Nature">
        <title>Six reference-quality genomes reveal evolution of bat adaptations.</title>
        <authorList>
            <person name="Jebb D."/>
            <person name="Huang Z."/>
            <person name="Pippel M."/>
            <person name="Hughes G.M."/>
            <person name="Lavrichenko K."/>
            <person name="Devanna P."/>
            <person name="Winkler S."/>
            <person name="Jermiin L.S."/>
            <person name="Skirmuntt E.C."/>
            <person name="Katzourakis A."/>
            <person name="Burkitt-Gray L."/>
            <person name="Ray D.A."/>
            <person name="Sullivan K.A.M."/>
            <person name="Roscito J.G."/>
            <person name="Kirilenko B.M."/>
            <person name="Davalos L.M."/>
            <person name="Corthals A.P."/>
            <person name="Power M.L."/>
            <person name="Jones G."/>
            <person name="Ransome R.D."/>
            <person name="Dechmann D.K.N."/>
            <person name="Locatelli A.G."/>
            <person name="Puechmaille S.J."/>
            <person name="Fedrigo O."/>
            <person name="Jarvis E.D."/>
            <person name="Hiller M."/>
            <person name="Vernes S.C."/>
            <person name="Myers E.W."/>
            <person name="Teeling E.C."/>
        </authorList>
    </citation>
    <scope>NUCLEOTIDE SEQUENCE [LARGE SCALE GENOMIC DNA]</scope>
    <source>
        <strain evidence="2">MRouAeg1</strain>
        <tissue evidence="2">Muscle</tissue>
    </source>
</reference>
<dbReference type="AlphaFoldDB" id="A0A7J8JI10"/>
<organism evidence="2 3">
    <name type="scientific">Rousettus aegyptiacus</name>
    <name type="common">Egyptian fruit bat</name>
    <name type="synonym">Pteropus aegyptiacus</name>
    <dbReference type="NCBI Taxonomy" id="9407"/>
    <lineage>
        <taxon>Eukaryota</taxon>
        <taxon>Metazoa</taxon>
        <taxon>Chordata</taxon>
        <taxon>Craniata</taxon>
        <taxon>Vertebrata</taxon>
        <taxon>Euteleostomi</taxon>
        <taxon>Mammalia</taxon>
        <taxon>Eutheria</taxon>
        <taxon>Laurasiatheria</taxon>
        <taxon>Chiroptera</taxon>
        <taxon>Yinpterochiroptera</taxon>
        <taxon>Pteropodoidea</taxon>
        <taxon>Pteropodidae</taxon>
        <taxon>Rousettinae</taxon>
        <taxon>Rousettus</taxon>
    </lineage>
</organism>
<comment type="caution">
    <text evidence="2">The sequence shown here is derived from an EMBL/GenBank/DDBJ whole genome shotgun (WGS) entry which is preliminary data.</text>
</comment>
<name>A0A7J8JI10_ROUAE</name>
<dbReference type="Proteomes" id="UP000593571">
    <property type="component" value="Unassembled WGS sequence"/>
</dbReference>
<accession>A0A7J8JI10</accession>
<feature type="compositionally biased region" description="Basic and acidic residues" evidence="1">
    <location>
        <begin position="176"/>
        <end position="190"/>
    </location>
</feature>
<proteinExistence type="predicted"/>
<feature type="region of interest" description="Disordered" evidence="1">
    <location>
        <begin position="169"/>
        <end position="190"/>
    </location>
</feature>
<dbReference type="EMBL" id="JACASE010000002">
    <property type="protein sequence ID" value="KAF6496161.1"/>
    <property type="molecule type" value="Genomic_DNA"/>
</dbReference>
<evidence type="ECO:0000256" key="1">
    <source>
        <dbReference type="SAM" id="MobiDB-lite"/>
    </source>
</evidence>
<sequence>MHCITSWHSSLLSSPRSRTLLDLPREQIALCMFERSLLAPADCFSPSQKTNGFDAARPWEDEPPVLLCRAAMHPGWFSEGGSRPRLRCLLAPRPLSLVVPGPLHGSWNSLLAFPASLLSDTDRSSHSFISLSKCWLSVCPLACELRARTASARLWWAINPCRVREWTKPNSQWPTGRRDEKNRAESCRAP</sequence>
<protein>
    <submittedName>
        <fullName evidence="2">Uncharacterized protein</fullName>
    </submittedName>
</protein>
<gene>
    <name evidence="2" type="ORF">HJG63_010389</name>
</gene>
<keyword evidence="3" id="KW-1185">Reference proteome</keyword>
<evidence type="ECO:0000313" key="3">
    <source>
        <dbReference type="Proteomes" id="UP000593571"/>
    </source>
</evidence>
<evidence type="ECO:0000313" key="2">
    <source>
        <dbReference type="EMBL" id="KAF6496161.1"/>
    </source>
</evidence>